<organism evidence="3 4">
    <name type="scientific">Acropora cervicornis</name>
    <name type="common">Staghorn coral</name>
    <dbReference type="NCBI Taxonomy" id="6130"/>
    <lineage>
        <taxon>Eukaryota</taxon>
        <taxon>Metazoa</taxon>
        <taxon>Cnidaria</taxon>
        <taxon>Anthozoa</taxon>
        <taxon>Hexacorallia</taxon>
        <taxon>Scleractinia</taxon>
        <taxon>Astrocoeniina</taxon>
        <taxon>Acroporidae</taxon>
        <taxon>Acropora</taxon>
    </lineage>
</organism>
<dbReference type="Proteomes" id="UP001249851">
    <property type="component" value="Unassembled WGS sequence"/>
</dbReference>
<comment type="caution">
    <text evidence="3">The sequence shown here is derived from an EMBL/GenBank/DDBJ whole genome shotgun (WGS) entry which is preliminary data.</text>
</comment>
<dbReference type="Gene3D" id="1.20.190.20">
    <property type="entry name" value="14-3-3 domain"/>
    <property type="match status" value="2"/>
</dbReference>
<evidence type="ECO:0000259" key="2">
    <source>
        <dbReference type="SMART" id="SM00101"/>
    </source>
</evidence>
<dbReference type="InterPro" id="IPR023409">
    <property type="entry name" value="14-3-3_CS"/>
</dbReference>
<dbReference type="InterPro" id="IPR000308">
    <property type="entry name" value="14-3-3"/>
</dbReference>
<comment type="similarity">
    <text evidence="1">Belongs to the 14-3-3 family.</text>
</comment>
<dbReference type="PROSITE" id="PS00796">
    <property type="entry name" value="1433_1"/>
    <property type="match status" value="2"/>
</dbReference>
<dbReference type="SMART" id="SM00101">
    <property type="entry name" value="14_3_3"/>
    <property type="match status" value="2"/>
</dbReference>
<reference evidence="3" key="1">
    <citation type="journal article" date="2023" name="G3 (Bethesda)">
        <title>Whole genome assembly and annotation of the endangered Caribbean coral Acropora cervicornis.</title>
        <authorList>
            <person name="Selwyn J.D."/>
            <person name="Vollmer S.V."/>
        </authorList>
    </citation>
    <scope>NUCLEOTIDE SEQUENCE</scope>
    <source>
        <strain evidence="3">K2</strain>
    </source>
</reference>
<protein>
    <submittedName>
        <fullName evidence="3">14-3-3 protein beta/alpha-1</fullName>
    </submittedName>
</protein>
<evidence type="ECO:0000313" key="4">
    <source>
        <dbReference type="Proteomes" id="UP001249851"/>
    </source>
</evidence>
<proteinExistence type="inferred from homology"/>
<dbReference type="InterPro" id="IPR023410">
    <property type="entry name" value="14-3-3_domain"/>
</dbReference>
<dbReference type="Pfam" id="PF00244">
    <property type="entry name" value="14-3-3"/>
    <property type="match status" value="2"/>
</dbReference>
<dbReference type="EMBL" id="JARQWQ010000021">
    <property type="protein sequence ID" value="KAK2564895.1"/>
    <property type="molecule type" value="Genomic_DNA"/>
</dbReference>
<reference evidence="3" key="2">
    <citation type="journal article" date="2023" name="Science">
        <title>Genomic signatures of disease resistance in endangered staghorn corals.</title>
        <authorList>
            <person name="Vollmer S.V."/>
            <person name="Selwyn J.D."/>
            <person name="Despard B.A."/>
            <person name="Roesel C.L."/>
        </authorList>
    </citation>
    <scope>NUCLEOTIDE SEQUENCE</scope>
    <source>
        <strain evidence="3">K2</strain>
    </source>
</reference>
<evidence type="ECO:0000256" key="1">
    <source>
        <dbReference type="ARBA" id="ARBA00006141"/>
    </source>
</evidence>
<dbReference type="InterPro" id="IPR036815">
    <property type="entry name" value="14-3-3_dom_sf"/>
</dbReference>
<feature type="domain" description="14-3-3" evidence="2">
    <location>
        <begin position="220"/>
        <end position="456"/>
    </location>
</feature>
<dbReference type="PRINTS" id="PR00305">
    <property type="entry name" value="1433ZETA"/>
</dbReference>
<dbReference type="SUPFAM" id="SSF48445">
    <property type="entry name" value="14-3-3 protein"/>
    <property type="match status" value="2"/>
</dbReference>
<name>A0AAD9QPT2_ACRCE</name>
<keyword evidence="4" id="KW-1185">Reference proteome</keyword>
<feature type="domain" description="14-3-3" evidence="2">
    <location>
        <begin position="4"/>
        <end position="219"/>
    </location>
</feature>
<dbReference type="AlphaFoldDB" id="A0AAD9QPT2"/>
<dbReference type="PANTHER" id="PTHR18860">
    <property type="entry name" value="14-3-3 PROTEIN"/>
    <property type="match status" value="1"/>
</dbReference>
<sequence>MAWKEAKVDRAKLAEQAERYDDMVEAMKYVVENTEEDLSDEERNLLSVAYKNVVGARRSAWRIINSLEEKAKDDNRKILAQNYRKDVEKELEEKCSEVLELIDKCLLKLAKKAESEVFYLKMQGDYFRYLVEIKSDDAEKIKNSREAYEKAKEKANELTPTHPIRLGLALNFSVFYYEIERDPEQACKLADEAFDKAMKEIEKDVNMEDSSYKDSVMAERERAVYQAKLAEQAERYDDMVEAMKVLVSKSEGDLNSEERNLLSVAYKNVVGARRSAWRIISSLEQKATEDEKKGFAGDYRLKIEKELEDNCQEVLNLIETKLLRTSTDNNEAMVFYLKMKGDYYRYLVEIRAGDSRDEGKQNSLAAYKAAVEASKPMEATHPIKLGLALNFSVFYYEIEENPKMACTLAKQAFDDALAELDGVSEDSYKDSTLIMQLLRDNLTLWQADDGCDEDQEG</sequence>
<accession>A0AAD9QPT2</accession>
<dbReference type="CDD" id="cd08774">
    <property type="entry name" value="14-3-3"/>
    <property type="match status" value="2"/>
</dbReference>
<gene>
    <name evidence="3" type="ORF">P5673_011599</name>
</gene>
<evidence type="ECO:0000313" key="3">
    <source>
        <dbReference type="EMBL" id="KAK2564895.1"/>
    </source>
</evidence>